<dbReference type="EMBL" id="CP144918">
    <property type="protein sequence ID" value="WWA47862.1"/>
    <property type="molecule type" value="Genomic_DNA"/>
</dbReference>
<dbReference type="Proteomes" id="UP001335183">
    <property type="component" value="Chromosome"/>
</dbReference>
<keyword evidence="2" id="KW-1185">Reference proteome</keyword>
<reference evidence="1 2" key="1">
    <citation type="submission" date="2024-02" db="EMBL/GenBank/DDBJ databases">
        <title>The whole genome sequence of five bacterial samples isolated from Abu Dhabi Sabkha-shore region.</title>
        <authorList>
            <person name="Sudalaimuthuasari N."/>
            <person name="Sarfraz B."/>
            <person name="Tuyisabe J.D."/>
            <person name="Mugisha Ntwali L.D.M."/>
            <person name="Ali A.I.A.A."/>
            <person name="Almansoori S.Z.A."/>
            <person name="Alajami H.S.A."/>
            <person name="Almeqbaali A.A.S."/>
            <person name="Kundu B."/>
            <person name="Saeed E.E."/>
            <person name="Sukumarinath V."/>
            <person name="Mishra A.K."/>
            <person name="Hazzouri K.M."/>
            <person name="Almaskari R."/>
            <person name="Sharma A.K."/>
            <person name="Amiri K.M.A."/>
        </authorList>
    </citation>
    <scope>NUCLEOTIDE SEQUENCE [LARGE SCALE GENOMIC DNA]</scope>
    <source>
        <strain evidence="2">kcgeb_sd</strain>
    </source>
</reference>
<proteinExistence type="predicted"/>
<dbReference type="RefSeq" id="WP_338446749.1">
    <property type="nucleotide sequence ID" value="NZ_CP144918.1"/>
</dbReference>
<evidence type="ECO:0000313" key="2">
    <source>
        <dbReference type="Proteomes" id="UP001335183"/>
    </source>
</evidence>
<sequence length="155" mass="16773">MAVDILFSAGALPISPTMDIGLSIMALAAQADPWIVRVAAEWIGWKVWLSDWTALSHPVLHVYLGLLAQIVFAAFARRGLASGWPWLLVLVLECCNELLDWSRALTYGSAGKALMVETAWDIACTMALPTALLILARCFPRINGGRQKIAPAAEG</sequence>
<accession>A0ABZ2D6A4</accession>
<evidence type="ECO:0000313" key="1">
    <source>
        <dbReference type="EMBL" id="WWA47862.1"/>
    </source>
</evidence>
<name>A0ABZ2D6A4_9SPHN</name>
<organism evidence="1 2">
    <name type="scientific">Pelagerythrobacter marensis</name>
    <dbReference type="NCBI Taxonomy" id="543877"/>
    <lineage>
        <taxon>Bacteria</taxon>
        <taxon>Pseudomonadati</taxon>
        <taxon>Pseudomonadota</taxon>
        <taxon>Alphaproteobacteria</taxon>
        <taxon>Sphingomonadales</taxon>
        <taxon>Erythrobacteraceae</taxon>
        <taxon>Pelagerythrobacter</taxon>
    </lineage>
</organism>
<gene>
    <name evidence="1" type="ORF">V5F89_02840</name>
</gene>
<protein>
    <submittedName>
        <fullName evidence="1">Uncharacterized protein</fullName>
    </submittedName>
</protein>